<dbReference type="InterPro" id="IPR001845">
    <property type="entry name" value="HTH_ArsR_DNA-bd_dom"/>
</dbReference>
<keyword evidence="1" id="KW-0805">Transcription regulation</keyword>
<dbReference type="Gene3D" id="1.10.10.10">
    <property type="entry name" value="Winged helix-like DNA-binding domain superfamily/Winged helix DNA-binding domain"/>
    <property type="match status" value="1"/>
</dbReference>
<dbReference type="InterPro" id="IPR018334">
    <property type="entry name" value="ArsR_HTH"/>
</dbReference>
<organism evidence="5 6">
    <name type="scientific">Anaeromyxobacter oryzae</name>
    <dbReference type="NCBI Taxonomy" id="2918170"/>
    <lineage>
        <taxon>Bacteria</taxon>
        <taxon>Pseudomonadati</taxon>
        <taxon>Myxococcota</taxon>
        <taxon>Myxococcia</taxon>
        <taxon>Myxococcales</taxon>
        <taxon>Cystobacterineae</taxon>
        <taxon>Anaeromyxobacteraceae</taxon>
        <taxon>Anaeromyxobacter</taxon>
    </lineage>
</organism>
<dbReference type="PROSITE" id="PS00846">
    <property type="entry name" value="HTH_ARSR_1"/>
    <property type="match status" value="1"/>
</dbReference>
<dbReference type="EMBL" id="AP025591">
    <property type="protein sequence ID" value="BDG06531.1"/>
    <property type="molecule type" value="Genomic_DNA"/>
</dbReference>
<proteinExistence type="predicted"/>
<dbReference type="InterPro" id="IPR036388">
    <property type="entry name" value="WH-like_DNA-bd_sf"/>
</dbReference>
<dbReference type="InterPro" id="IPR036390">
    <property type="entry name" value="WH_DNA-bd_sf"/>
</dbReference>
<evidence type="ECO:0000313" key="6">
    <source>
        <dbReference type="Proteomes" id="UP001162891"/>
    </source>
</evidence>
<evidence type="ECO:0000313" key="5">
    <source>
        <dbReference type="EMBL" id="BDG06531.1"/>
    </source>
</evidence>
<evidence type="ECO:0000259" key="4">
    <source>
        <dbReference type="PROSITE" id="PS50987"/>
    </source>
</evidence>
<sequence length="130" mass="14496">MRLKQTRRRAQPVPCGDLCDVPCFKAELVARVKRDLPSDEALEEARILFAALADRTRLRILHALLLADELCVCDVAHVLGMSVAAASHHLRKLRQLGILKLRNDGKMAYYALRDRFAADLATHAVRQAAA</sequence>
<dbReference type="SUPFAM" id="SSF46785">
    <property type="entry name" value="Winged helix' DNA-binding domain"/>
    <property type="match status" value="1"/>
</dbReference>
<keyword evidence="3" id="KW-0804">Transcription</keyword>
<evidence type="ECO:0000256" key="1">
    <source>
        <dbReference type="ARBA" id="ARBA00023015"/>
    </source>
</evidence>
<dbReference type="RefSeq" id="WP_248356762.1">
    <property type="nucleotide sequence ID" value="NZ_AP025591.1"/>
</dbReference>
<dbReference type="Pfam" id="PF01022">
    <property type="entry name" value="HTH_5"/>
    <property type="match status" value="1"/>
</dbReference>
<accession>A0ABM7X402</accession>
<dbReference type="PANTHER" id="PTHR43132:SF6">
    <property type="entry name" value="HTH-TYPE TRANSCRIPTIONAL REPRESSOR CZRA"/>
    <property type="match status" value="1"/>
</dbReference>
<evidence type="ECO:0000256" key="2">
    <source>
        <dbReference type="ARBA" id="ARBA00023125"/>
    </source>
</evidence>
<keyword evidence="6" id="KW-1185">Reference proteome</keyword>
<keyword evidence="2" id="KW-0238">DNA-binding</keyword>
<evidence type="ECO:0000256" key="3">
    <source>
        <dbReference type="ARBA" id="ARBA00023163"/>
    </source>
</evidence>
<dbReference type="Proteomes" id="UP001162891">
    <property type="component" value="Chromosome"/>
</dbReference>
<dbReference type="CDD" id="cd00090">
    <property type="entry name" value="HTH_ARSR"/>
    <property type="match status" value="1"/>
</dbReference>
<dbReference type="NCBIfam" id="NF033788">
    <property type="entry name" value="HTH_metalloreg"/>
    <property type="match status" value="1"/>
</dbReference>
<dbReference type="PRINTS" id="PR00778">
    <property type="entry name" value="HTHARSR"/>
</dbReference>
<protein>
    <submittedName>
        <fullName evidence="5">Transcriptional regulator</fullName>
    </submittedName>
</protein>
<dbReference type="SMART" id="SM00418">
    <property type="entry name" value="HTH_ARSR"/>
    <property type="match status" value="1"/>
</dbReference>
<dbReference type="PANTHER" id="PTHR43132">
    <property type="entry name" value="ARSENICAL RESISTANCE OPERON REPRESSOR ARSR-RELATED"/>
    <property type="match status" value="1"/>
</dbReference>
<gene>
    <name evidence="5" type="ORF">AMOR_55270</name>
</gene>
<dbReference type="PROSITE" id="PS50987">
    <property type="entry name" value="HTH_ARSR_2"/>
    <property type="match status" value="1"/>
</dbReference>
<name>A0ABM7X402_9BACT</name>
<reference evidence="6" key="1">
    <citation type="journal article" date="2022" name="Int. J. Syst. Evol. Microbiol.">
        <title>Anaeromyxobacter oryzae sp. nov., Anaeromyxobacter diazotrophicus sp. nov. and Anaeromyxobacter paludicola sp. nov., isolated from paddy soils.</title>
        <authorList>
            <person name="Itoh H."/>
            <person name="Xu Z."/>
            <person name="Mise K."/>
            <person name="Masuda Y."/>
            <person name="Ushijima N."/>
            <person name="Hayakawa C."/>
            <person name="Shiratori Y."/>
            <person name="Senoo K."/>
        </authorList>
    </citation>
    <scope>NUCLEOTIDE SEQUENCE [LARGE SCALE GENOMIC DNA]</scope>
    <source>
        <strain evidence="6">Red232</strain>
    </source>
</reference>
<dbReference type="InterPro" id="IPR051011">
    <property type="entry name" value="Metal_resp_trans_reg"/>
</dbReference>
<feature type="domain" description="HTH arsR-type" evidence="4">
    <location>
        <begin position="37"/>
        <end position="130"/>
    </location>
</feature>
<dbReference type="InterPro" id="IPR011991">
    <property type="entry name" value="ArsR-like_HTH"/>
</dbReference>